<dbReference type="Proteomes" id="UP000267821">
    <property type="component" value="Unassembled WGS sequence"/>
</dbReference>
<feature type="region of interest" description="Disordered" evidence="3">
    <location>
        <begin position="498"/>
        <end position="524"/>
    </location>
</feature>
<gene>
    <name evidence="6" type="ORF">L211DRAFT_804025</name>
</gene>
<evidence type="ECO:0000259" key="4">
    <source>
        <dbReference type="Pfam" id="PF07731"/>
    </source>
</evidence>
<feature type="domain" description="Plastocyanin-like" evidence="4">
    <location>
        <begin position="378"/>
        <end position="494"/>
    </location>
</feature>
<name>A0A3N4M2N4_9PEZI</name>
<dbReference type="InterPro" id="IPR011707">
    <property type="entry name" value="Cu-oxidase-like_N"/>
</dbReference>
<dbReference type="EMBL" id="ML121532">
    <property type="protein sequence ID" value="RPB27201.1"/>
    <property type="molecule type" value="Genomic_DNA"/>
</dbReference>
<dbReference type="AlphaFoldDB" id="A0A3N4M2N4"/>
<dbReference type="GO" id="GO:0005507">
    <property type="term" value="F:copper ion binding"/>
    <property type="evidence" value="ECO:0007669"/>
    <property type="project" value="InterPro"/>
</dbReference>
<evidence type="ECO:0000256" key="1">
    <source>
        <dbReference type="ARBA" id="ARBA00010609"/>
    </source>
</evidence>
<comment type="similarity">
    <text evidence="1">Belongs to the multicopper oxidase family.</text>
</comment>
<evidence type="ECO:0000313" key="6">
    <source>
        <dbReference type="EMBL" id="RPB27201.1"/>
    </source>
</evidence>
<organism evidence="6 7">
    <name type="scientific">Terfezia boudieri ATCC MYA-4762</name>
    <dbReference type="NCBI Taxonomy" id="1051890"/>
    <lineage>
        <taxon>Eukaryota</taxon>
        <taxon>Fungi</taxon>
        <taxon>Dikarya</taxon>
        <taxon>Ascomycota</taxon>
        <taxon>Pezizomycotina</taxon>
        <taxon>Pezizomycetes</taxon>
        <taxon>Pezizales</taxon>
        <taxon>Pezizaceae</taxon>
        <taxon>Terfezia</taxon>
    </lineage>
</organism>
<dbReference type="STRING" id="1051890.A0A3N4M2N4"/>
<dbReference type="Gene3D" id="2.60.40.420">
    <property type="entry name" value="Cupredoxins - blue copper proteins"/>
    <property type="match status" value="3"/>
</dbReference>
<dbReference type="PANTHER" id="PTHR48267:SF1">
    <property type="entry name" value="BILIRUBIN OXIDASE"/>
    <property type="match status" value="1"/>
</dbReference>
<dbReference type="InterPro" id="IPR008972">
    <property type="entry name" value="Cupredoxin"/>
</dbReference>
<dbReference type="SUPFAM" id="SSF49503">
    <property type="entry name" value="Cupredoxins"/>
    <property type="match status" value="2"/>
</dbReference>
<proteinExistence type="inferred from homology"/>
<sequence>MKTSFILPALGTLSSAIGYPLSLLSVKRHDDDWISPQYTLFSKPLVIPPVLNPLTSYTNASTGEVFDYYEITTRPLTQQIYPNLQATNFIGYNGLVPGPTIRTTIGKRSVVRFINRGTRPLSVHLHGSPSRPVFDGWAEDLIEVSQYKDYVYPNHSPRMLWYHDHAIHITAINAFYGQAAAYIIYDPVQEAALGLPQGNYDIPMILTDRIYQSNGQLVSPQGEDTSYYGDIIHVNGVPWPYFNAEPRKYRFRILNTSLSRSYKIRFVAVNGASIPFQIIATDSGYIEHPVTASTIISGIAERYEVVVDLSAYAGQTIHVRNARDFSQNKDFARTDYVMQIIVGSTVSDTSNNNVPADLVNLNFPTDTGALTHRQFRFARNNSEWRINDIGFADVKNRILAKPIPGSTEIWKLENPSGGWAHPIHIHLVDFKVISRNGRGVEPYEAGFKDVAFLDENETAEVIARFHPWRGQYMFHCHNLVHEDGDMMAAFDVGDTKARPENGDSFSDPLEAKFRPKPHTGPTNITNLETEVLPFIASLDIYPPF</sequence>
<evidence type="ECO:0000259" key="5">
    <source>
        <dbReference type="Pfam" id="PF07732"/>
    </source>
</evidence>
<dbReference type="Pfam" id="PF07731">
    <property type="entry name" value="Cu-oxidase_2"/>
    <property type="match status" value="1"/>
</dbReference>
<dbReference type="InterPro" id="IPR045087">
    <property type="entry name" value="Cu-oxidase_fam"/>
</dbReference>
<dbReference type="InterPro" id="IPR011706">
    <property type="entry name" value="Cu-oxidase_C"/>
</dbReference>
<dbReference type="CDD" id="cd13889">
    <property type="entry name" value="CuRO_3_BOD"/>
    <property type="match status" value="1"/>
</dbReference>
<dbReference type="Pfam" id="PF07732">
    <property type="entry name" value="Cu-oxidase_3"/>
    <property type="match status" value="1"/>
</dbReference>
<accession>A0A3N4M2N4</accession>
<feature type="domain" description="Plastocyanin-like" evidence="5">
    <location>
        <begin position="80"/>
        <end position="187"/>
    </location>
</feature>
<dbReference type="OrthoDB" id="262547at2759"/>
<dbReference type="InParanoid" id="A0A3N4M2N4"/>
<protein>
    <submittedName>
        <fullName evidence="6">Cupredoxin</fullName>
    </submittedName>
</protein>
<dbReference type="PANTHER" id="PTHR48267">
    <property type="entry name" value="CUPREDOXIN SUPERFAMILY PROTEIN"/>
    <property type="match status" value="1"/>
</dbReference>
<evidence type="ECO:0000256" key="2">
    <source>
        <dbReference type="ARBA" id="ARBA00023008"/>
    </source>
</evidence>
<evidence type="ECO:0000256" key="3">
    <source>
        <dbReference type="SAM" id="MobiDB-lite"/>
    </source>
</evidence>
<dbReference type="GO" id="GO:0016491">
    <property type="term" value="F:oxidoreductase activity"/>
    <property type="evidence" value="ECO:0007669"/>
    <property type="project" value="InterPro"/>
</dbReference>
<evidence type="ECO:0000313" key="7">
    <source>
        <dbReference type="Proteomes" id="UP000267821"/>
    </source>
</evidence>
<reference evidence="6 7" key="1">
    <citation type="journal article" date="2018" name="Nat. Ecol. Evol.">
        <title>Pezizomycetes genomes reveal the molecular basis of ectomycorrhizal truffle lifestyle.</title>
        <authorList>
            <person name="Murat C."/>
            <person name="Payen T."/>
            <person name="Noel B."/>
            <person name="Kuo A."/>
            <person name="Morin E."/>
            <person name="Chen J."/>
            <person name="Kohler A."/>
            <person name="Krizsan K."/>
            <person name="Balestrini R."/>
            <person name="Da Silva C."/>
            <person name="Montanini B."/>
            <person name="Hainaut M."/>
            <person name="Levati E."/>
            <person name="Barry K.W."/>
            <person name="Belfiori B."/>
            <person name="Cichocki N."/>
            <person name="Clum A."/>
            <person name="Dockter R.B."/>
            <person name="Fauchery L."/>
            <person name="Guy J."/>
            <person name="Iotti M."/>
            <person name="Le Tacon F."/>
            <person name="Lindquist E.A."/>
            <person name="Lipzen A."/>
            <person name="Malagnac F."/>
            <person name="Mello A."/>
            <person name="Molinier V."/>
            <person name="Miyauchi S."/>
            <person name="Poulain J."/>
            <person name="Riccioni C."/>
            <person name="Rubini A."/>
            <person name="Sitrit Y."/>
            <person name="Splivallo R."/>
            <person name="Traeger S."/>
            <person name="Wang M."/>
            <person name="Zifcakova L."/>
            <person name="Wipf D."/>
            <person name="Zambonelli A."/>
            <person name="Paolocci F."/>
            <person name="Nowrousian M."/>
            <person name="Ottonello S."/>
            <person name="Baldrian P."/>
            <person name="Spatafora J.W."/>
            <person name="Henrissat B."/>
            <person name="Nagy L.G."/>
            <person name="Aury J.M."/>
            <person name="Wincker P."/>
            <person name="Grigoriev I.V."/>
            <person name="Bonfante P."/>
            <person name="Martin F.M."/>
        </authorList>
    </citation>
    <scope>NUCLEOTIDE SEQUENCE [LARGE SCALE GENOMIC DNA]</scope>
    <source>
        <strain evidence="6 7">ATCC MYA-4762</strain>
    </source>
</reference>
<keyword evidence="7" id="KW-1185">Reference proteome</keyword>
<keyword evidence="2" id="KW-0186">Copper</keyword>